<evidence type="ECO:0000313" key="12">
    <source>
        <dbReference type="Proteomes" id="UP000193922"/>
    </source>
</evidence>
<dbReference type="Proteomes" id="UP000193922">
    <property type="component" value="Unassembled WGS sequence"/>
</dbReference>
<name>A0A1Y1W0Q4_9FUNG</name>
<dbReference type="SMART" id="SM00382">
    <property type="entry name" value="AAA"/>
    <property type="match status" value="1"/>
</dbReference>
<gene>
    <name evidence="11" type="ORF">DL89DRAFT_324482</name>
</gene>
<dbReference type="Gene3D" id="1.10.8.60">
    <property type="match status" value="1"/>
</dbReference>
<dbReference type="Pfam" id="PF25361">
    <property type="entry name" value="AAA_lid_RFC1"/>
    <property type="match status" value="1"/>
</dbReference>
<keyword evidence="6 8" id="KW-0067">ATP-binding</keyword>
<dbReference type="AlphaFoldDB" id="A0A1Y1W0Q4"/>
<keyword evidence="5 8" id="KW-0547">Nucleotide-binding</keyword>
<feature type="compositionally biased region" description="Basic residues" evidence="9">
    <location>
        <begin position="900"/>
        <end position="913"/>
    </location>
</feature>
<dbReference type="CDD" id="cd00009">
    <property type="entry name" value="AAA"/>
    <property type="match status" value="1"/>
</dbReference>
<dbReference type="PROSITE" id="PS50172">
    <property type="entry name" value="BRCT"/>
    <property type="match status" value="1"/>
</dbReference>
<dbReference type="RefSeq" id="XP_040741012.1">
    <property type="nucleotide sequence ID" value="XM_040891455.1"/>
</dbReference>
<dbReference type="EMBL" id="MCFD01000013">
    <property type="protein sequence ID" value="ORX67090.1"/>
    <property type="molecule type" value="Genomic_DNA"/>
</dbReference>
<evidence type="ECO:0000259" key="10">
    <source>
        <dbReference type="PROSITE" id="PS50172"/>
    </source>
</evidence>
<dbReference type="SUPFAM" id="SSF48019">
    <property type="entry name" value="post-AAA+ oligomerization domain-like"/>
    <property type="match status" value="1"/>
</dbReference>
<organism evidence="11 12">
    <name type="scientific">Linderina pennispora</name>
    <dbReference type="NCBI Taxonomy" id="61395"/>
    <lineage>
        <taxon>Eukaryota</taxon>
        <taxon>Fungi</taxon>
        <taxon>Fungi incertae sedis</taxon>
        <taxon>Zoopagomycota</taxon>
        <taxon>Kickxellomycotina</taxon>
        <taxon>Kickxellomycetes</taxon>
        <taxon>Kickxellales</taxon>
        <taxon>Kickxellaceae</taxon>
        <taxon>Linderina</taxon>
    </lineage>
</organism>
<dbReference type="Gene3D" id="1.20.272.10">
    <property type="match status" value="1"/>
</dbReference>
<dbReference type="CDD" id="cd18140">
    <property type="entry name" value="HLD_clamp_RFC"/>
    <property type="match status" value="1"/>
</dbReference>
<dbReference type="Pfam" id="PF00533">
    <property type="entry name" value="BRCT"/>
    <property type="match status" value="1"/>
</dbReference>
<evidence type="ECO:0000313" key="11">
    <source>
        <dbReference type="EMBL" id="ORX67090.1"/>
    </source>
</evidence>
<dbReference type="SMART" id="SM00292">
    <property type="entry name" value="BRCT"/>
    <property type="match status" value="1"/>
</dbReference>
<evidence type="ECO:0000256" key="4">
    <source>
        <dbReference type="ARBA" id="ARBA00022705"/>
    </source>
</evidence>
<dbReference type="SUPFAM" id="SSF52113">
    <property type="entry name" value="BRCT domain"/>
    <property type="match status" value="1"/>
</dbReference>
<dbReference type="GO" id="GO:0005663">
    <property type="term" value="C:DNA replication factor C complex"/>
    <property type="evidence" value="ECO:0007669"/>
    <property type="project" value="InterPro"/>
</dbReference>
<dbReference type="InterPro" id="IPR012178">
    <property type="entry name" value="RFC1"/>
</dbReference>
<evidence type="ECO:0000256" key="1">
    <source>
        <dbReference type="ARBA" id="ARBA00004123"/>
    </source>
</evidence>
<protein>
    <recommendedName>
        <fullName evidence="3 8">Replication factor C subunit 1</fullName>
    </recommendedName>
</protein>
<dbReference type="GeneID" id="63808103"/>
<dbReference type="GO" id="GO:0003689">
    <property type="term" value="F:DNA clamp loader activity"/>
    <property type="evidence" value="ECO:0007669"/>
    <property type="project" value="UniProtKB-UniRule"/>
</dbReference>
<feature type="region of interest" description="Disordered" evidence="9">
    <location>
        <begin position="286"/>
        <end position="334"/>
    </location>
</feature>
<dbReference type="InterPro" id="IPR047854">
    <property type="entry name" value="RFC_lid"/>
</dbReference>
<feature type="compositionally biased region" description="Polar residues" evidence="9">
    <location>
        <begin position="36"/>
        <end position="46"/>
    </location>
</feature>
<proteinExistence type="inferred from homology"/>
<dbReference type="Gene3D" id="3.40.50.10190">
    <property type="entry name" value="BRCT domain"/>
    <property type="match status" value="1"/>
</dbReference>
<feature type="domain" description="BRCT" evidence="10">
    <location>
        <begin position="201"/>
        <end position="267"/>
    </location>
</feature>
<dbReference type="CDD" id="cd17752">
    <property type="entry name" value="BRCT_RFC1"/>
    <property type="match status" value="1"/>
</dbReference>
<evidence type="ECO:0000256" key="9">
    <source>
        <dbReference type="SAM" id="MobiDB-lite"/>
    </source>
</evidence>
<feature type="compositionally biased region" description="Low complexity" evidence="9">
    <location>
        <begin position="314"/>
        <end position="330"/>
    </location>
</feature>
<dbReference type="PANTHER" id="PTHR23389:SF6">
    <property type="entry name" value="REPLICATION FACTOR C SUBUNIT 1"/>
    <property type="match status" value="1"/>
</dbReference>
<dbReference type="PANTHER" id="PTHR23389">
    <property type="entry name" value="CHROMOSOME TRANSMISSION FIDELITY FACTOR 18"/>
    <property type="match status" value="1"/>
</dbReference>
<accession>A0A1Y1W0Q4</accession>
<keyword evidence="4 8" id="KW-0235">DNA replication</keyword>
<sequence>MAPNSSRDSSRYDDEVDPAGFFQETSGPSKARKISKPSTSAGSSVSVHDAHELGYVPKRSQKEVRSAAAHGRLTGSNPTDPSLQIPEGAPNCLEGKKFDAEDLIKRYGGQVVGSPGATKVNKAKAVGTPVLYLDSLLEMVREQLADTPTSADEDEMEVDEEKVIGFPASDMPTLSKKTFNYSKMKAGNAALNPGSKEVPAGRPGCFEGMTFVVTGNLESLSREEMEDLIKSYGGRVTKNVSSKTSYLVVGEEPGPSKVEKAKVFKTWCLSEDDVLELIRALPQRMDHAPAVKSETSFSEPEAIDMADEPNVKTEPGPSAPAGRGASSSASKGKERITCSLPVPGVARTPANSELWTDKYKPKSLDDLCGHKTQAQELIKWLGKWAEGYITDPRAVLISGPPGIGKTTVAHLASKIAGFDVLELNASEQRNKKSLQEALGPAIGNRSIREFDQHALSKLEHDNDELNPADKKAAGQSGRKKLVIIMDEVDGMSGGDRGGNAELIQLIKRTKVPIICICNDRSSPKVRTLANYCNDMKFRRPSAAQMQGRMKAIAKRENLQVEDNALQQLVASTQNDIRQIINLLSSYALKSSSMSYLDGKAYAAMNKKEVAVGPFDIIGKSTCITNDFSITPLFVQENYIDNTPNTARTGSKSQKELDLSTLDCLAEASDYISQADVVDSKIRGSQQWGLMPLHSVMSCVGPAYHMRGSHNGMYRFPGWLGQNSKGAKTARLLREIQGNMRLRVSVDKTEIRKSYIPAMVPELTQPLIDKHIDGADAVIEIMDHYYLNKDNWDSMLELHLHGTAILKQIPAPVKSSFTREYNKRSHPIAFQSHAGASAARAAASAAAIKPDDEGIVDDDMVEVDDDEDDSGSDEDVANDKLIKPAKAKGKRKAPAASKASSSKRKTPAKSKARK</sequence>
<comment type="caution">
    <text evidence="11">The sequence shown here is derived from an EMBL/GenBank/DDBJ whole genome shotgun (WGS) entry which is preliminary data.</text>
</comment>
<feature type="region of interest" description="Disordered" evidence="9">
    <location>
        <begin position="1"/>
        <end position="87"/>
    </location>
</feature>
<dbReference type="FunFam" id="3.40.50.300:FF:000395">
    <property type="entry name" value="Replication factor C subunit 1"/>
    <property type="match status" value="1"/>
</dbReference>
<dbReference type="InterPro" id="IPR013725">
    <property type="entry name" value="DNA_replication_fac_RFC1_C"/>
</dbReference>
<dbReference type="GO" id="GO:0003677">
    <property type="term" value="F:DNA binding"/>
    <property type="evidence" value="ECO:0007669"/>
    <property type="project" value="InterPro"/>
</dbReference>
<dbReference type="SUPFAM" id="SSF52540">
    <property type="entry name" value="P-loop containing nucleoside triphosphate hydrolases"/>
    <property type="match status" value="1"/>
</dbReference>
<evidence type="ECO:0000256" key="2">
    <source>
        <dbReference type="ARBA" id="ARBA00006116"/>
    </source>
</evidence>
<keyword evidence="7 8" id="KW-0539">Nucleus</keyword>
<feature type="compositionally biased region" description="Acidic residues" evidence="9">
    <location>
        <begin position="852"/>
        <end position="875"/>
    </location>
</feature>
<evidence type="ECO:0000256" key="5">
    <source>
        <dbReference type="ARBA" id="ARBA00022741"/>
    </source>
</evidence>
<dbReference type="STRING" id="61395.A0A1Y1W0Q4"/>
<dbReference type="Pfam" id="PF08519">
    <property type="entry name" value="RFC1"/>
    <property type="match status" value="1"/>
</dbReference>
<feature type="region of interest" description="Disordered" evidence="9">
    <location>
        <begin position="846"/>
        <end position="913"/>
    </location>
</feature>
<evidence type="ECO:0000256" key="3">
    <source>
        <dbReference type="ARBA" id="ARBA00020401"/>
    </source>
</evidence>
<dbReference type="Pfam" id="PF03215">
    <property type="entry name" value="Rad17"/>
    <property type="match status" value="1"/>
</dbReference>
<dbReference type="GO" id="GO:0006271">
    <property type="term" value="P:DNA strand elongation involved in DNA replication"/>
    <property type="evidence" value="ECO:0007669"/>
    <property type="project" value="UniProtKB-ARBA"/>
</dbReference>
<dbReference type="OrthoDB" id="446168at2759"/>
<dbReference type="GO" id="GO:0005524">
    <property type="term" value="F:ATP binding"/>
    <property type="evidence" value="ECO:0007669"/>
    <property type="project" value="UniProtKB-UniRule"/>
</dbReference>
<dbReference type="InterPro" id="IPR003593">
    <property type="entry name" value="AAA+_ATPase"/>
</dbReference>
<dbReference type="GO" id="GO:0005634">
    <property type="term" value="C:nucleus"/>
    <property type="evidence" value="ECO:0007669"/>
    <property type="project" value="UniProtKB-SubCell"/>
</dbReference>
<dbReference type="PIRSF" id="PIRSF036578">
    <property type="entry name" value="RFC1"/>
    <property type="match status" value="1"/>
</dbReference>
<dbReference type="InterPro" id="IPR001357">
    <property type="entry name" value="BRCT_dom"/>
</dbReference>
<dbReference type="GO" id="GO:0006281">
    <property type="term" value="P:DNA repair"/>
    <property type="evidence" value="ECO:0007669"/>
    <property type="project" value="InterPro"/>
</dbReference>
<keyword evidence="12" id="KW-1185">Reference proteome</keyword>
<evidence type="ECO:0000256" key="8">
    <source>
        <dbReference type="PIRNR" id="PIRNR036578"/>
    </source>
</evidence>
<dbReference type="FunFam" id="1.10.8.60:FF:000021">
    <property type="entry name" value="Replication factor C subunit 1"/>
    <property type="match status" value="1"/>
</dbReference>
<dbReference type="InterPro" id="IPR036420">
    <property type="entry name" value="BRCT_dom_sf"/>
</dbReference>
<dbReference type="InterPro" id="IPR027417">
    <property type="entry name" value="P-loop_NTPase"/>
</dbReference>
<feature type="compositionally biased region" description="Basic residues" evidence="9">
    <location>
        <begin position="882"/>
        <end position="892"/>
    </location>
</feature>
<evidence type="ECO:0000256" key="6">
    <source>
        <dbReference type="ARBA" id="ARBA00022840"/>
    </source>
</evidence>
<comment type="subcellular location">
    <subcellularLocation>
        <location evidence="1 8">Nucleus</location>
    </subcellularLocation>
</comment>
<dbReference type="Gene3D" id="3.40.50.300">
    <property type="entry name" value="P-loop containing nucleotide triphosphate hydrolases"/>
    <property type="match status" value="1"/>
</dbReference>
<dbReference type="InterPro" id="IPR008921">
    <property type="entry name" value="DNA_pol3_clamp-load_cplx_C"/>
</dbReference>
<reference evidence="11 12" key="1">
    <citation type="submission" date="2016-07" db="EMBL/GenBank/DDBJ databases">
        <title>Pervasive Adenine N6-methylation of Active Genes in Fungi.</title>
        <authorList>
            <consortium name="DOE Joint Genome Institute"/>
            <person name="Mondo S.J."/>
            <person name="Dannebaum R.O."/>
            <person name="Kuo R.C."/>
            <person name="Labutti K."/>
            <person name="Haridas S."/>
            <person name="Kuo A."/>
            <person name="Salamov A."/>
            <person name="Ahrendt S.R."/>
            <person name="Lipzen A."/>
            <person name="Sullivan W."/>
            <person name="Andreopoulos W.B."/>
            <person name="Clum A."/>
            <person name="Lindquist E."/>
            <person name="Daum C."/>
            <person name="Ramamoorthy G.K."/>
            <person name="Gryganskyi A."/>
            <person name="Culley D."/>
            <person name="Magnuson J.K."/>
            <person name="James T.Y."/>
            <person name="O'Malley M.A."/>
            <person name="Stajich J.E."/>
            <person name="Spatafora J.W."/>
            <person name="Visel A."/>
            <person name="Grigoriev I.V."/>
        </authorList>
    </citation>
    <scope>NUCLEOTIDE SEQUENCE [LARGE SCALE GENOMIC DNA]</scope>
    <source>
        <strain evidence="11 12">ATCC 12442</strain>
    </source>
</reference>
<comment type="similarity">
    <text evidence="2 8">Belongs to the activator 1 large subunit family.</text>
</comment>
<dbReference type="FunFam" id="3.40.50.10190:FF:000001">
    <property type="entry name" value="Replication factor C subunit 1"/>
    <property type="match status" value="1"/>
</dbReference>
<evidence type="ECO:0000256" key="7">
    <source>
        <dbReference type="ARBA" id="ARBA00023242"/>
    </source>
</evidence>